<dbReference type="OrthoDB" id="410599at2759"/>
<evidence type="ECO:0000313" key="1">
    <source>
        <dbReference type="EMBL" id="OLQ01097.1"/>
    </source>
</evidence>
<organism evidence="1 2">
    <name type="scientific">Symbiodinium microadriaticum</name>
    <name type="common">Dinoflagellate</name>
    <name type="synonym">Zooxanthella microadriatica</name>
    <dbReference type="NCBI Taxonomy" id="2951"/>
    <lineage>
        <taxon>Eukaryota</taxon>
        <taxon>Sar</taxon>
        <taxon>Alveolata</taxon>
        <taxon>Dinophyceae</taxon>
        <taxon>Suessiales</taxon>
        <taxon>Symbiodiniaceae</taxon>
        <taxon>Symbiodinium</taxon>
    </lineage>
</organism>
<gene>
    <name evidence="1" type="ORF">AK812_SmicGene16180</name>
</gene>
<reference evidence="1 2" key="1">
    <citation type="submission" date="2016-02" db="EMBL/GenBank/DDBJ databases">
        <title>Genome analysis of coral dinoflagellate symbionts highlights evolutionary adaptations to a symbiotic lifestyle.</title>
        <authorList>
            <person name="Aranda M."/>
            <person name="Li Y."/>
            <person name="Liew Y.J."/>
            <person name="Baumgarten S."/>
            <person name="Simakov O."/>
            <person name="Wilson M."/>
            <person name="Piel J."/>
            <person name="Ashoor H."/>
            <person name="Bougouffa S."/>
            <person name="Bajic V.B."/>
            <person name="Ryu T."/>
            <person name="Ravasi T."/>
            <person name="Bayer T."/>
            <person name="Micklem G."/>
            <person name="Kim H."/>
            <person name="Bhak J."/>
            <person name="Lajeunesse T.C."/>
            <person name="Voolstra C.R."/>
        </authorList>
    </citation>
    <scope>NUCLEOTIDE SEQUENCE [LARGE SCALE GENOMIC DNA]</scope>
    <source>
        <strain evidence="1 2">CCMP2467</strain>
    </source>
</reference>
<keyword evidence="2" id="KW-1185">Reference proteome</keyword>
<dbReference type="Proteomes" id="UP000186817">
    <property type="component" value="Unassembled WGS sequence"/>
</dbReference>
<accession>A0A1Q9E118</accession>
<protein>
    <submittedName>
        <fullName evidence="1">Uncharacterized protein</fullName>
    </submittedName>
</protein>
<sequence length="1332" mass="145801">MDGSEQFEYVHMRYIQMRLELGKEDDWETCGRDVKMHSMTDPTARIFFAVMKTGWTNSCHGASTSTSKEVIIEVKQEIVSDQEDEMLCDIGRVKHRPKRPADEALVPIADAEDGEEAMPKHRNLSKAQLEKQLTQQGVERAKAAGISFSQEFQKMHHSCKDHIPPGHWSRFALQVAKAERIKCEMMLTPPSRMLRIWLRQRPNDRKGETEKRSIAFELPSPADPERRDCPGILLGQGRSSIDNLEASCVRWVKKGMIQTKAAAQDDTRSCVVTWDGEMLILKHKQCCNAARSGGLACIWCQRLADSKAFRKEVAVWSLRIQFAADLHTLVYGTDEEQASFEEELLTDEASPLCSGEVATVLAVQTKAGRVAYLKRLLQAVSLAQRTERLYEFVQAAVVGLHFRDDSNDERTAFQALISRFASKVLDGTVSRDTLESLELASKVASGALSGHKVVNCLIQSFSSNRSKETTNLLGLFGVTNRMDLLMPGVPQCWLAHAEPDLLVANARTILETLSIAATKPRTYFLAIDAGQCCVVGGQWSKVASENFALLKAGDDLPPDRLSSLTVHVVASRVESNSSLWCVAAVPMPSGSTGKGMFFLELMGQIAECFVQENEGYAPTAFACDAGTSNMLLMRTSLGLAPPEAASAVPFFRHCSYEAVGFRYIKKMLYRGKQVVHCTLDTLHLLKRLAFHTGSGQRSVRFGAIVVDCAAMLRGGIPLKSFVGTDGQSDRQALDRLNPAYCHRGWQGFGMAALQMLSGLISSASEGSHGLGPETRVTNAAMAYFLLLLGLAQSKWTWTHNWGLHFLPIVTVRNICWSLVQAILVAIHSPGADASKLQEKIAESWFGRAKADLASPEITCARAAVLVDKAFKAAVNLMQHLSYKVTGEEIEKNFKAWWRSEGHDIMTQGGGGPHDPEDGDDDAAGIGSLDALLEDAAEIDYEDVDPAAAARQDDLRRITAAEDHAAVKAELAALHEELVQPPSAAPEVPVDAGAQVVQHEDTEAFDMTTVDAWTADKTLQRHLSPMSAMRQFSSSIRQREGIGSRAATLLHGGRQSRSTAWMAVQNKAEETADAEQLAFRPDYLRPDSGKHEPQVIVYLDAQKNVRVGMVASIWRGAVVKPDGSASRQMRTTRASPGVPPVLFAEPCKLFCCCLSEISLIDPLDSVLCELKVQSIVHLDTKCVVRMPAGFDEVLQEISASPEQWKAKSSAAQQIPDGPDEVATEAKVWVASMFTWSLAAGLAILDEEGCVALGGGTSILWDCVAKMASEYFDVSFSTVVGKNYGKAVLAELSEVFPRNHQSVEKLQKLCQKIDSASSPASLDLRISAHPVLTA</sequence>
<comment type="caution">
    <text evidence="1">The sequence shown here is derived from an EMBL/GenBank/DDBJ whole genome shotgun (WGS) entry which is preliminary data.</text>
</comment>
<dbReference type="EMBL" id="LSRX01000305">
    <property type="protein sequence ID" value="OLQ01097.1"/>
    <property type="molecule type" value="Genomic_DNA"/>
</dbReference>
<proteinExistence type="predicted"/>
<name>A0A1Q9E118_SYMMI</name>
<evidence type="ECO:0000313" key="2">
    <source>
        <dbReference type="Proteomes" id="UP000186817"/>
    </source>
</evidence>